<dbReference type="AlphaFoldDB" id="A0A8S9N370"/>
<gene>
    <name evidence="2" type="ORF">F2Q69_00054421</name>
</gene>
<feature type="compositionally biased region" description="Polar residues" evidence="1">
    <location>
        <begin position="81"/>
        <end position="99"/>
    </location>
</feature>
<dbReference type="EMBL" id="QGKX02002183">
    <property type="protein sequence ID" value="KAF3487210.1"/>
    <property type="molecule type" value="Genomic_DNA"/>
</dbReference>
<comment type="caution">
    <text evidence="2">The sequence shown here is derived from an EMBL/GenBank/DDBJ whole genome shotgun (WGS) entry which is preliminary data.</text>
</comment>
<dbReference type="Proteomes" id="UP000712600">
    <property type="component" value="Unassembled WGS sequence"/>
</dbReference>
<evidence type="ECO:0000313" key="2">
    <source>
        <dbReference type="EMBL" id="KAF3487210.1"/>
    </source>
</evidence>
<accession>A0A8S9N370</accession>
<evidence type="ECO:0000256" key="1">
    <source>
        <dbReference type="SAM" id="MobiDB-lite"/>
    </source>
</evidence>
<protein>
    <submittedName>
        <fullName evidence="2">Uncharacterized protein</fullName>
    </submittedName>
</protein>
<feature type="compositionally biased region" description="Basic and acidic residues" evidence="1">
    <location>
        <begin position="109"/>
        <end position="122"/>
    </location>
</feature>
<name>A0A8S9N370_BRACR</name>
<sequence>MALRPNTFVDLGYQSLLHSVMDFDHTFLWTATYWYPIEKDRLNVSSQPHSSSRLFCYAGSLSKGSDVGLVYPENMLSEQALPSQLHPNLSSDEPLNSIPSRVPVTASARSDDQPQPVRERQPRRSRPNKPNPIASSQLAIPKQPARVRSRFILVVRFLQSAKQR</sequence>
<organism evidence="2 3">
    <name type="scientific">Brassica cretica</name>
    <name type="common">Mustard</name>
    <dbReference type="NCBI Taxonomy" id="69181"/>
    <lineage>
        <taxon>Eukaryota</taxon>
        <taxon>Viridiplantae</taxon>
        <taxon>Streptophyta</taxon>
        <taxon>Embryophyta</taxon>
        <taxon>Tracheophyta</taxon>
        <taxon>Spermatophyta</taxon>
        <taxon>Magnoliopsida</taxon>
        <taxon>eudicotyledons</taxon>
        <taxon>Gunneridae</taxon>
        <taxon>Pentapetalae</taxon>
        <taxon>rosids</taxon>
        <taxon>malvids</taxon>
        <taxon>Brassicales</taxon>
        <taxon>Brassicaceae</taxon>
        <taxon>Brassiceae</taxon>
        <taxon>Brassica</taxon>
    </lineage>
</organism>
<feature type="region of interest" description="Disordered" evidence="1">
    <location>
        <begin position="81"/>
        <end position="142"/>
    </location>
</feature>
<proteinExistence type="predicted"/>
<evidence type="ECO:0000313" key="3">
    <source>
        <dbReference type="Proteomes" id="UP000712600"/>
    </source>
</evidence>
<reference evidence="2" key="1">
    <citation type="submission" date="2019-12" db="EMBL/GenBank/DDBJ databases">
        <title>Genome sequencing and annotation of Brassica cretica.</title>
        <authorList>
            <person name="Studholme D.J."/>
            <person name="Sarris P."/>
        </authorList>
    </citation>
    <scope>NUCLEOTIDE SEQUENCE</scope>
    <source>
        <strain evidence="2">PFS-109/04</strain>
        <tissue evidence="2">Leaf</tissue>
    </source>
</reference>